<keyword evidence="3" id="KW-0520">NAD</keyword>
<comment type="cofactor">
    <cofactor evidence="1">
        <name>NAD(+)</name>
        <dbReference type="ChEBI" id="CHEBI:57540"/>
    </cofactor>
</comment>
<evidence type="ECO:0000259" key="6">
    <source>
        <dbReference type="Pfam" id="PF01761"/>
    </source>
</evidence>
<dbReference type="Pfam" id="PF01761">
    <property type="entry name" value="DHQ_synthase"/>
    <property type="match status" value="1"/>
</dbReference>
<sequence length="378" mass="41234">MKPNVEIALRLLHRIQFTDDALAIANPVLRDSFESTTAGPVRVLPFVDEGVLQAFPDFSARLQGYADAHGDRMTLATDVRPIVAGEACKNDWQHVEQVLSAINHHDIDRQSYILAVGGGAVLDCVGFAASIAHRGIRLIRMPSTTLAQGDAGIGVKNGVNAYGKKNFLGTFAVPHAVINDISLLAGLSSRQWRSGFSESVKVALLKDAALFDRIAADAEAIAAMSFERGVPIIERSAELHVKHIAEGGDPFELRNARPLDFGHWSAHRLETMSDYTLPHGEAVAIGIALDTAYARQVDLLGEHDAKRIFECLAKLGFELANPLLEDVESLWVGLKEFREHLGGQLTLTLPTAIGRTVDVHEIDREHLERAIKQLTADK</sequence>
<reference evidence="8 9" key="1">
    <citation type="submission" date="2024-08" db="EMBL/GenBank/DDBJ databases">
        <title>Whole-genome sequencing of halo(alkali)philic microorganisms from hypersaline lakes.</title>
        <authorList>
            <person name="Sorokin D.Y."/>
            <person name="Merkel A.Y."/>
            <person name="Messina E."/>
            <person name="Yakimov M."/>
        </authorList>
    </citation>
    <scope>NUCLEOTIDE SEQUENCE [LARGE SCALE GENOMIC DNA]</scope>
    <source>
        <strain evidence="8 9">AB-hyl4</strain>
    </source>
</reference>
<protein>
    <submittedName>
        <fullName evidence="8">3-dehydroquinate synthase</fullName>
        <ecNumber evidence="8">4.2.3.4</ecNumber>
    </submittedName>
</protein>
<dbReference type="Gene3D" id="1.20.1090.10">
    <property type="entry name" value="Dehydroquinate synthase-like - alpha domain"/>
    <property type="match status" value="1"/>
</dbReference>
<dbReference type="RefSeq" id="WP_425346419.1">
    <property type="nucleotide sequence ID" value="NZ_JBGUBD010000009.1"/>
</dbReference>
<keyword evidence="9" id="KW-1185">Reference proteome</keyword>
<evidence type="ECO:0000256" key="3">
    <source>
        <dbReference type="ARBA" id="ARBA00023027"/>
    </source>
</evidence>
<dbReference type="GO" id="GO:0003856">
    <property type="term" value="F:3-dehydroquinate synthase activity"/>
    <property type="evidence" value="ECO:0007669"/>
    <property type="project" value="UniProtKB-EC"/>
</dbReference>
<feature type="domain" description="3-dehydroquinate synthase C-terminal" evidence="7">
    <location>
        <begin position="195"/>
        <end position="320"/>
    </location>
</feature>
<dbReference type="Gene3D" id="3.40.50.1970">
    <property type="match status" value="1"/>
</dbReference>
<gene>
    <name evidence="8" type="ORF">ACERK3_14515</name>
</gene>
<evidence type="ECO:0000256" key="5">
    <source>
        <dbReference type="ARBA" id="ARBA00023239"/>
    </source>
</evidence>
<evidence type="ECO:0000256" key="4">
    <source>
        <dbReference type="ARBA" id="ARBA00023141"/>
    </source>
</evidence>
<dbReference type="CDD" id="cd08198">
    <property type="entry name" value="DHQS-like"/>
    <property type="match status" value="1"/>
</dbReference>
<dbReference type="InterPro" id="IPR050071">
    <property type="entry name" value="Dehydroquinate_synthase"/>
</dbReference>
<keyword evidence="2" id="KW-0028">Amino-acid biosynthesis</keyword>
<dbReference type="EC" id="4.2.3.4" evidence="8"/>
<dbReference type="EMBL" id="JBGUBD010000009">
    <property type="protein sequence ID" value="MFA9479499.1"/>
    <property type="molecule type" value="Genomic_DNA"/>
</dbReference>
<organism evidence="8 9">
    <name type="scientific">Natronomicrosphaera hydrolytica</name>
    <dbReference type="NCBI Taxonomy" id="3242702"/>
    <lineage>
        <taxon>Bacteria</taxon>
        <taxon>Pseudomonadati</taxon>
        <taxon>Planctomycetota</taxon>
        <taxon>Phycisphaerae</taxon>
        <taxon>Phycisphaerales</taxon>
        <taxon>Phycisphaeraceae</taxon>
        <taxon>Natronomicrosphaera</taxon>
    </lineage>
</organism>
<evidence type="ECO:0000313" key="9">
    <source>
        <dbReference type="Proteomes" id="UP001575105"/>
    </source>
</evidence>
<evidence type="ECO:0000313" key="8">
    <source>
        <dbReference type="EMBL" id="MFA9479499.1"/>
    </source>
</evidence>
<dbReference type="Pfam" id="PF24621">
    <property type="entry name" value="DHQS_C"/>
    <property type="match status" value="1"/>
</dbReference>
<evidence type="ECO:0000259" key="7">
    <source>
        <dbReference type="Pfam" id="PF24621"/>
    </source>
</evidence>
<name>A0ABV4UAC1_9BACT</name>
<keyword evidence="5 8" id="KW-0456">Lyase</keyword>
<dbReference type="InterPro" id="IPR056179">
    <property type="entry name" value="DHQS_C"/>
</dbReference>
<evidence type="ECO:0000256" key="2">
    <source>
        <dbReference type="ARBA" id="ARBA00022605"/>
    </source>
</evidence>
<dbReference type="PANTHER" id="PTHR43622">
    <property type="entry name" value="3-DEHYDROQUINATE SYNTHASE"/>
    <property type="match status" value="1"/>
</dbReference>
<dbReference type="Proteomes" id="UP001575105">
    <property type="component" value="Unassembled WGS sequence"/>
</dbReference>
<keyword evidence="4" id="KW-0057">Aromatic amino acid biosynthesis</keyword>
<comment type="caution">
    <text evidence="8">The sequence shown here is derived from an EMBL/GenBank/DDBJ whole genome shotgun (WGS) entry which is preliminary data.</text>
</comment>
<accession>A0ABV4UAC1</accession>
<dbReference type="InterPro" id="IPR030960">
    <property type="entry name" value="DHQS/DOIS_N"/>
</dbReference>
<dbReference type="PANTHER" id="PTHR43622:SF7">
    <property type="entry name" value="3-DEHYDROQUINATE SYNTHASE, CHLOROPLASTIC"/>
    <property type="match status" value="1"/>
</dbReference>
<dbReference type="NCBIfam" id="NF004852">
    <property type="entry name" value="PRK06203.1"/>
    <property type="match status" value="1"/>
</dbReference>
<feature type="domain" description="3-dehydroquinate synthase N-terminal" evidence="6">
    <location>
        <begin position="82"/>
        <end position="193"/>
    </location>
</feature>
<evidence type="ECO:0000256" key="1">
    <source>
        <dbReference type="ARBA" id="ARBA00001911"/>
    </source>
</evidence>
<proteinExistence type="predicted"/>
<dbReference type="SUPFAM" id="SSF56796">
    <property type="entry name" value="Dehydroquinate synthase-like"/>
    <property type="match status" value="1"/>
</dbReference>